<dbReference type="GO" id="GO:0008817">
    <property type="term" value="F:corrinoid adenosyltransferase activity"/>
    <property type="evidence" value="ECO:0007669"/>
    <property type="project" value="UniProtKB-UniRule"/>
</dbReference>
<sequence>MKVYTKSGDKGDTSLVYGKRVSKASAQVEAYGTCDEANSMIGLAFSFLPDGEEWEQLQKTIHIIQTKLFHIGAELSTPAGKNVKWPIEEADVSFLEEEIDNMETTLPVLTNFILPGGSPTGASLHSARTIVRRAERCAIALHKKEPVNPIAIKYLNRLSDYLFVLARHVNHRIGTTEPTLHQD</sequence>
<evidence type="ECO:0000256" key="12">
    <source>
        <dbReference type="ARBA" id="ARBA00033334"/>
    </source>
</evidence>
<dbReference type="RefSeq" id="WP_126865788.1">
    <property type="nucleotide sequence ID" value="NZ_JAUSTX010000017.1"/>
</dbReference>
<evidence type="ECO:0000313" key="19">
    <source>
        <dbReference type="Proteomes" id="UP000267430"/>
    </source>
</evidence>
<dbReference type="AlphaFoldDB" id="A0A433HGN3"/>
<dbReference type="EMBL" id="RYZZ01000023">
    <property type="protein sequence ID" value="RUQ27564.1"/>
    <property type="molecule type" value="Genomic_DNA"/>
</dbReference>
<comment type="caution">
    <text evidence="18">The sequence shown here is derived from an EMBL/GenBank/DDBJ whole genome shotgun (WGS) entry which is preliminary data.</text>
</comment>
<evidence type="ECO:0000256" key="13">
    <source>
        <dbReference type="ARBA" id="ARBA00033354"/>
    </source>
</evidence>
<evidence type="ECO:0000256" key="15">
    <source>
        <dbReference type="ARBA" id="ARBA00048692"/>
    </source>
</evidence>
<dbReference type="Proteomes" id="UP000267430">
    <property type="component" value="Unassembled WGS sequence"/>
</dbReference>
<keyword evidence="7 16" id="KW-0169">Cobalamin biosynthesis</keyword>
<evidence type="ECO:0000313" key="18">
    <source>
        <dbReference type="EMBL" id="RUQ27564.1"/>
    </source>
</evidence>
<comment type="pathway">
    <text evidence="2 16">Cofactor biosynthesis; adenosylcobalamin biosynthesis; adenosylcobalamin from cob(II)yrinate a,c-diamide: step 2/7.</text>
</comment>
<evidence type="ECO:0000256" key="16">
    <source>
        <dbReference type="RuleBase" id="RU366026"/>
    </source>
</evidence>
<evidence type="ECO:0000256" key="14">
    <source>
        <dbReference type="ARBA" id="ARBA00048555"/>
    </source>
</evidence>
<gene>
    <name evidence="18" type="ORF">ELQ35_15470</name>
</gene>
<evidence type="ECO:0000256" key="6">
    <source>
        <dbReference type="ARBA" id="ARBA00022490"/>
    </source>
</evidence>
<evidence type="ECO:0000256" key="8">
    <source>
        <dbReference type="ARBA" id="ARBA00022679"/>
    </source>
</evidence>
<evidence type="ECO:0000256" key="10">
    <source>
        <dbReference type="ARBA" id="ARBA00022840"/>
    </source>
</evidence>
<dbReference type="InterPro" id="IPR029499">
    <property type="entry name" value="PduO-typ"/>
</dbReference>
<keyword evidence="9 16" id="KW-0547">Nucleotide-binding</keyword>
<evidence type="ECO:0000256" key="7">
    <source>
        <dbReference type="ARBA" id="ARBA00022573"/>
    </source>
</evidence>
<evidence type="ECO:0000256" key="1">
    <source>
        <dbReference type="ARBA" id="ARBA00004496"/>
    </source>
</evidence>
<dbReference type="GO" id="GO:0005524">
    <property type="term" value="F:ATP binding"/>
    <property type="evidence" value="ECO:0007669"/>
    <property type="project" value="UniProtKB-UniRule"/>
</dbReference>
<proteinExistence type="inferred from homology"/>
<organism evidence="18 19">
    <name type="scientific">Peribacillus cavernae</name>
    <dbReference type="NCBI Taxonomy" id="1674310"/>
    <lineage>
        <taxon>Bacteria</taxon>
        <taxon>Bacillati</taxon>
        <taxon>Bacillota</taxon>
        <taxon>Bacilli</taxon>
        <taxon>Bacillales</taxon>
        <taxon>Bacillaceae</taxon>
        <taxon>Peribacillus</taxon>
    </lineage>
</organism>
<keyword evidence="8 16" id="KW-0808">Transferase</keyword>
<dbReference type="SUPFAM" id="SSF89028">
    <property type="entry name" value="Cobalamin adenosyltransferase-like"/>
    <property type="match status" value="1"/>
</dbReference>
<evidence type="ECO:0000256" key="11">
    <source>
        <dbReference type="ARBA" id="ARBA00031529"/>
    </source>
</evidence>
<dbReference type="Gene3D" id="1.20.1200.10">
    <property type="entry name" value="Cobalamin adenosyltransferase-like"/>
    <property type="match status" value="1"/>
</dbReference>
<accession>A0A433HGN3</accession>
<evidence type="ECO:0000256" key="2">
    <source>
        <dbReference type="ARBA" id="ARBA00005121"/>
    </source>
</evidence>
<evidence type="ECO:0000256" key="4">
    <source>
        <dbReference type="ARBA" id="ARBA00012454"/>
    </source>
</evidence>
<dbReference type="UniPathway" id="UPA00148">
    <property type="reaction ID" value="UER00233"/>
</dbReference>
<reference evidence="18 19" key="1">
    <citation type="submission" date="2018-12" db="EMBL/GenBank/DDBJ databases">
        <title>Bacillus chawlae sp. nov., Bacillus glennii sp. nov., and Bacillus saganii sp. nov. Isolated from the Vehicle Assembly Building at Kennedy Space Center where the Viking Spacecraft were Assembled.</title>
        <authorList>
            <person name="Seuylemezian A."/>
            <person name="Vaishampayan P."/>
        </authorList>
    </citation>
    <scope>NUCLEOTIDE SEQUENCE [LARGE SCALE GENOMIC DNA]</scope>
    <source>
        <strain evidence="18 19">L5</strain>
    </source>
</reference>
<protein>
    <recommendedName>
        <fullName evidence="5 16">Corrinoid adenosyltransferase</fullName>
        <ecNumber evidence="4 16">2.5.1.17</ecNumber>
    </recommendedName>
    <alternativeName>
        <fullName evidence="11 16">Cob(II)alamin adenosyltransferase</fullName>
    </alternativeName>
    <alternativeName>
        <fullName evidence="13 16">Cob(II)yrinic acid a,c-diamide adenosyltransferase</fullName>
    </alternativeName>
    <alternativeName>
        <fullName evidence="12 16">Cobinamide/cobalamin adenosyltransferase</fullName>
    </alternativeName>
</protein>
<comment type="subcellular location">
    <subcellularLocation>
        <location evidence="1">Cytoplasm</location>
    </subcellularLocation>
</comment>
<evidence type="ECO:0000256" key="5">
    <source>
        <dbReference type="ARBA" id="ARBA00020963"/>
    </source>
</evidence>
<keyword evidence="10 16" id="KW-0067">ATP-binding</keyword>
<dbReference type="InterPro" id="IPR016030">
    <property type="entry name" value="CblAdoTrfase-like"/>
</dbReference>
<keyword evidence="6" id="KW-0963">Cytoplasm</keyword>
<evidence type="ECO:0000256" key="3">
    <source>
        <dbReference type="ARBA" id="ARBA00007487"/>
    </source>
</evidence>
<keyword evidence="19" id="KW-1185">Reference proteome</keyword>
<dbReference type="Pfam" id="PF01923">
    <property type="entry name" value="Cob_adeno_trans"/>
    <property type="match status" value="1"/>
</dbReference>
<dbReference type="PANTHER" id="PTHR12213:SF0">
    <property type="entry name" value="CORRINOID ADENOSYLTRANSFERASE MMAB"/>
    <property type="match status" value="1"/>
</dbReference>
<dbReference type="OrthoDB" id="9778896at2"/>
<comment type="catalytic activity">
    <reaction evidence="14 16">
        <text>2 cob(II)yrinate a,c diamide + reduced [electron-transfer flavoprotein] + 2 ATP = 2 adenosylcob(III)yrinate a,c-diamide + 2 triphosphate + oxidized [electron-transfer flavoprotein] + 3 H(+)</text>
        <dbReference type="Rhea" id="RHEA:11528"/>
        <dbReference type="Rhea" id="RHEA-COMP:10685"/>
        <dbReference type="Rhea" id="RHEA-COMP:10686"/>
        <dbReference type="ChEBI" id="CHEBI:15378"/>
        <dbReference type="ChEBI" id="CHEBI:18036"/>
        <dbReference type="ChEBI" id="CHEBI:30616"/>
        <dbReference type="ChEBI" id="CHEBI:57692"/>
        <dbReference type="ChEBI" id="CHEBI:58307"/>
        <dbReference type="ChEBI" id="CHEBI:58503"/>
        <dbReference type="ChEBI" id="CHEBI:58537"/>
        <dbReference type="EC" id="2.5.1.17"/>
    </reaction>
</comment>
<dbReference type="NCBIfam" id="TIGR00636">
    <property type="entry name" value="PduO_Nterm"/>
    <property type="match status" value="1"/>
</dbReference>
<dbReference type="FunFam" id="1.20.1200.10:FF:000003">
    <property type="entry name" value="ATP:cob(I)alamin adenosyltransferase"/>
    <property type="match status" value="1"/>
</dbReference>
<dbReference type="GO" id="GO:0005737">
    <property type="term" value="C:cytoplasm"/>
    <property type="evidence" value="ECO:0007669"/>
    <property type="project" value="UniProtKB-SubCell"/>
</dbReference>
<dbReference type="PANTHER" id="PTHR12213">
    <property type="entry name" value="CORRINOID ADENOSYLTRANSFERASE"/>
    <property type="match status" value="1"/>
</dbReference>
<evidence type="ECO:0000259" key="17">
    <source>
        <dbReference type="Pfam" id="PF01923"/>
    </source>
</evidence>
<dbReference type="GO" id="GO:0009236">
    <property type="term" value="P:cobalamin biosynthetic process"/>
    <property type="evidence" value="ECO:0007669"/>
    <property type="project" value="UniProtKB-UniRule"/>
</dbReference>
<comment type="catalytic activity">
    <reaction evidence="15 16">
        <text>2 cob(II)alamin + reduced [electron-transfer flavoprotein] + 2 ATP = 2 adenosylcob(III)alamin + 2 triphosphate + oxidized [electron-transfer flavoprotein] + 3 H(+)</text>
        <dbReference type="Rhea" id="RHEA:28671"/>
        <dbReference type="Rhea" id="RHEA-COMP:10685"/>
        <dbReference type="Rhea" id="RHEA-COMP:10686"/>
        <dbReference type="ChEBI" id="CHEBI:15378"/>
        <dbReference type="ChEBI" id="CHEBI:16304"/>
        <dbReference type="ChEBI" id="CHEBI:18036"/>
        <dbReference type="ChEBI" id="CHEBI:18408"/>
        <dbReference type="ChEBI" id="CHEBI:30616"/>
        <dbReference type="ChEBI" id="CHEBI:57692"/>
        <dbReference type="ChEBI" id="CHEBI:58307"/>
        <dbReference type="EC" id="2.5.1.17"/>
    </reaction>
</comment>
<dbReference type="EC" id="2.5.1.17" evidence="4 16"/>
<evidence type="ECO:0000256" key="9">
    <source>
        <dbReference type="ARBA" id="ARBA00022741"/>
    </source>
</evidence>
<dbReference type="InterPro" id="IPR036451">
    <property type="entry name" value="CblAdoTrfase-like_sf"/>
</dbReference>
<comment type="similarity">
    <text evidence="3 16">Belongs to the Cob(I)alamin adenosyltransferase family.</text>
</comment>
<feature type="domain" description="Cobalamin adenosyltransferase-like" evidence="17">
    <location>
        <begin position="3"/>
        <end position="168"/>
    </location>
</feature>
<name>A0A433HGN3_9BACI</name>